<comment type="function">
    <text evidence="10">Catalyzes the synthesis of D-serine from L-serine. D-serine is a key coagonist with glutamate at NMDA receptors. Has dehydratase activity towards both L-serine and D-serine.</text>
</comment>
<keyword evidence="19" id="KW-1185">Reference proteome</keyword>
<dbReference type="GO" id="GO:0018114">
    <property type="term" value="F:threonine racemase activity"/>
    <property type="evidence" value="ECO:0007669"/>
    <property type="project" value="TreeGrafter"/>
</dbReference>
<evidence type="ECO:0000256" key="10">
    <source>
        <dbReference type="ARBA" id="ARBA00056426"/>
    </source>
</evidence>
<reference evidence="19" key="1">
    <citation type="submission" date="2011-07" db="EMBL/GenBank/DDBJ databases">
        <authorList>
            <consortium name="Caenorhabditis brenneri Sequencing and Analysis Consortium"/>
            <person name="Wilson R.K."/>
        </authorList>
    </citation>
    <scope>NUCLEOTIDE SEQUENCE [LARGE SCALE GENOMIC DNA]</scope>
    <source>
        <strain evidence="19">PB2801</strain>
    </source>
</reference>
<dbReference type="Gene3D" id="3.40.50.1100">
    <property type="match status" value="2"/>
</dbReference>
<evidence type="ECO:0000256" key="5">
    <source>
        <dbReference type="ARBA" id="ARBA00023239"/>
    </source>
</evidence>
<keyword evidence="5" id="KW-0456">Lyase</keyword>
<dbReference type="EC" id="4.3.1.17" evidence="3"/>
<evidence type="ECO:0000256" key="15">
    <source>
        <dbReference type="ARBA" id="ARBA00081060"/>
    </source>
</evidence>
<dbReference type="GO" id="GO:0008721">
    <property type="term" value="F:D-serine ammonia-lyase activity"/>
    <property type="evidence" value="ECO:0007669"/>
    <property type="project" value="UniProtKB-EC"/>
</dbReference>
<dbReference type="InParanoid" id="G0NK66"/>
<sequence length="319" mass="34798">MTTEISVDEMRAAHKRTAPFIHNTPIMTSEKIDEKVGAHVLFKCEHLQKTGSFEARGALNSAILAKEQNAKGVIAHSSGNHGQALAWSALKIGLPCTIVVPRNAPVSKIDGMKEYGANITLCEPTMSSRESVCAELAEKLESFYVDPHNCVSMINGHASVVFEVLEQVGNEIDSIFLSVGGGGFAASVAFLIGNIRPDVEGEYRIYLVEPEQKQLSKLLEEGVQCDVETLNTMADGVRVAHVGSLCEPILKKYCTKTVVSVKEEEIKEALKLIWTRMKQRIEPTAALAFAGVLYHKPAHIKRPLVILCGGNVDTNYVIN</sequence>
<dbReference type="EC" id="5.1.1.18" evidence="12"/>
<dbReference type="HOGENOM" id="CLU_021152_4_2_1"/>
<dbReference type="GO" id="GO:0006563">
    <property type="term" value="P:L-serine metabolic process"/>
    <property type="evidence" value="ECO:0007669"/>
    <property type="project" value="UniProtKB-ARBA"/>
</dbReference>
<dbReference type="GO" id="GO:0000287">
    <property type="term" value="F:magnesium ion binding"/>
    <property type="evidence" value="ECO:0007669"/>
    <property type="project" value="TreeGrafter"/>
</dbReference>
<evidence type="ECO:0000256" key="16">
    <source>
        <dbReference type="ARBA" id="ARBA00081761"/>
    </source>
</evidence>
<dbReference type="eggNOG" id="KOG1251">
    <property type="taxonomic scope" value="Eukaryota"/>
</dbReference>
<evidence type="ECO:0000256" key="8">
    <source>
        <dbReference type="ARBA" id="ARBA00050422"/>
    </source>
</evidence>
<feature type="domain" description="Tryptophan synthase beta chain-like PALP" evidence="17">
    <location>
        <begin position="19"/>
        <end position="309"/>
    </location>
</feature>
<proteinExistence type="inferred from homology"/>
<evidence type="ECO:0000256" key="13">
    <source>
        <dbReference type="ARBA" id="ARBA00070760"/>
    </source>
</evidence>
<dbReference type="GO" id="GO:0030378">
    <property type="term" value="F:serine racemase activity"/>
    <property type="evidence" value="ECO:0007669"/>
    <property type="project" value="UniProtKB-EC"/>
</dbReference>
<dbReference type="EC" id="4.3.1.18" evidence="11"/>
<comment type="similarity">
    <text evidence="2">Belongs to the serine/threonine dehydratase family.</text>
</comment>
<evidence type="ECO:0000256" key="12">
    <source>
        <dbReference type="ARBA" id="ARBA00066592"/>
    </source>
</evidence>
<dbReference type="InterPro" id="IPR036052">
    <property type="entry name" value="TrpB-like_PALP_sf"/>
</dbReference>
<dbReference type="PANTHER" id="PTHR43050:SF1">
    <property type="entry name" value="SERINE RACEMASE"/>
    <property type="match status" value="1"/>
</dbReference>
<evidence type="ECO:0000256" key="11">
    <source>
        <dbReference type="ARBA" id="ARBA00066349"/>
    </source>
</evidence>
<evidence type="ECO:0000256" key="4">
    <source>
        <dbReference type="ARBA" id="ARBA00022898"/>
    </source>
</evidence>
<dbReference type="OMA" id="MRDAMAY"/>
<evidence type="ECO:0000256" key="3">
    <source>
        <dbReference type="ARBA" id="ARBA00012093"/>
    </source>
</evidence>
<evidence type="ECO:0000259" key="17">
    <source>
        <dbReference type="Pfam" id="PF00291"/>
    </source>
</evidence>
<evidence type="ECO:0000256" key="9">
    <source>
        <dbReference type="ARBA" id="ARBA00051769"/>
    </source>
</evidence>
<dbReference type="GO" id="GO:0070179">
    <property type="term" value="P:D-serine biosynthetic process"/>
    <property type="evidence" value="ECO:0007669"/>
    <property type="project" value="TreeGrafter"/>
</dbReference>
<evidence type="ECO:0000256" key="2">
    <source>
        <dbReference type="ARBA" id="ARBA00010869"/>
    </source>
</evidence>
<protein>
    <recommendedName>
        <fullName evidence="13">Serine racemase</fullName>
        <ecNumber evidence="3">4.3.1.17</ecNumber>
        <ecNumber evidence="11">4.3.1.18</ecNumber>
        <ecNumber evidence="12">5.1.1.18</ecNumber>
    </recommendedName>
    <alternativeName>
        <fullName evidence="14">D-serine ammonia-lyase</fullName>
    </alternativeName>
    <alternativeName>
        <fullName evidence="16">D-serine dehydratase</fullName>
    </alternativeName>
    <alternativeName>
        <fullName evidence="15">L-serine ammonia-lyase</fullName>
    </alternativeName>
    <alternativeName>
        <fullName evidence="6">L-serine dehydratase</fullName>
    </alternativeName>
</protein>
<comment type="cofactor">
    <cofactor evidence="1">
        <name>pyridoxal 5'-phosphate</name>
        <dbReference type="ChEBI" id="CHEBI:597326"/>
    </cofactor>
</comment>
<dbReference type="PANTHER" id="PTHR43050">
    <property type="entry name" value="SERINE / THREONINE RACEMASE FAMILY MEMBER"/>
    <property type="match status" value="1"/>
</dbReference>
<name>G0NK66_CAEBE</name>
<dbReference type="STRING" id="135651.G0NK66"/>
<dbReference type="FunCoup" id="G0NK66">
    <property type="interactions" value="1272"/>
</dbReference>
<evidence type="ECO:0000313" key="19">
    <source>
        <dbReference type="Proteomes" id="UP000008068"/>
    </source>
</evidence>
<keyword evidence="4" id="KW-0663">Pyridoxal phosphate</keyword>
<evidence type="ECO:0000313" key="18">
    <source>
        <dbReference type="EMBL" id="EGT32765.1"/>
    </source>
</evidence>
<dbReference type="InterPro" id="IPR001926">
    <property type="entry name" value="TrpB-like_PALP"/>
</dbReference>
<accession>G0NK66</accession>
<comment type="catalytic activity">
    <reaction evidence="8">
        <text>D-serine = pyruvate + NH4(+)</text>
        <dbReference type="Rhea" id="RHEA:13977"/>
        <dbReference type="ChEBI" id="CHEBI:15361"/>
        <dbReference type="ChEBI" id="CHEBI:28938"/>
        <dbReference type="ChEBI" id="CHEBI:35247"/>
        <dbReference type="EC" id="4.3.1.18"/>
    </reaction>
</comment>
<comment type="catalytic activity">
    <reaction evidence="9">
        <text>L-serine = D-serine</text>
        <dbReference type="Rhea" id="RHEA:10980"/>
        <dbReference type="ChEBI" id="CHEBI:33384"/>
        <dbReference type="ChEBI" id="CHEBI:35247"/>
        <dbReference type="EC" id="5.1.1.18"/>
    </reaction>
</comment>
<gene>
    <name evidence="18" type="ORF">CAEBREN_14788</name>
</gene>
<evidence type="ECO:0000256" key="6">
    <source>
        <dbReference type="ARBA" id="ARBA00031418"/>
    </source>
</evidence>
<dbReference type="FunFam" id="3.40.50.1100:FF:000041">
    <property type="entry name" value="Threonine ammonia-lyase, variant"/>
    <property type="match status" value="1"/>
</dbReference>
<dbReference type="CDD" id="cd01562">
    <property type="entry name" value="Thr-dehyd"/>
    <property type="match status" value="1"/>
</dbReference>
<comment type="catalytic activity">
    <reaction evidence="7">
        <text>L-serine = pyruvate + NH4(+)</text>
        <dbReference type="Rhea" id="RHEA:19169"/>
        <dbReference type="ChEBI" id="CHEBI:15361"/>
        <dbReference type="ChEBI" id="CHEBI:28938"/>
        <dbReference type="ChEBI" id="CHEBI:33384"/>
        <dbReference type="EC" id="4.3.1.17"/>
    </reaction>
</comment>
<dbReference type="EMBL" id="GL379898">
    <property type="protein sequence ID" value="EGT32765.1"/>
    <property type="molecule type" value="Genomic_DNA"/>
</dbReference>
<dbReference type="OrthoDB" id="4418812at2759"/>
<dbReference type="Proteomes" id="UP000008068">
    <property type="component" value="Unassembled WGS sequence"/>
</dbReference>
<dbReference type="GO" id="GO:0003941">
    <property type="term" value="F:L-serine ammonia-lyase activity"/>
    <property type="evidence" value="ECO:0007669"/>
    <property type="project" value="UniProtKB-EC"/>
</dbReference>
<evidence type="ECO:0000256" key="1">
    <source>
        <dbReference type="ARBA" id="ARBA00001933"/>
    </source>
</evidence>
<organism evidence="19">
    <name type="scientific">Caenorhabditis brenneri</name>
    <name type="common">Nematode worm</name>
    <dbReference type="NCBI Taxonomy" id="135651"/>
    <lineage>
        <taxon>Eukaryota</taxon>
        <taxon>Metazoa</taxon>
        <taxon>Ecdysozoa</taxon>
        <taxon>Nematoda</taxon>
        <taxon>Chromadorea</taxon>
        <taxon>Rhabditida</taxon>
        <taxon>Rhabditina</taxon>
        <taxon>Rhabditomorpha</taxon>
        <taxon>Rhabditoidea</taxon>
        <taxon>Rhabditidae</taxon>
        <taxon>Peloderinae</taxon>
        <taxon>Caenorhabditis</taxon>
    </lineage>
</organism>
<dbReference type="GO" id="GO:0030170">
    <property type="term" value="F:pyridoxal phosphate binding"/>
    <property type="evidence" value="ECO:0007669"/>
    <property type="project" value="TreeGrafter"/>
</dbReference>
<dbReference type="Pfam" id="PF00291">
    <property type="entry name" value="PALP"/>
    <property type="match status" value="1"/>
</dbReference>
<dbReference type="SUPFAM" id="SSF53686">
    <property type="entry name" value="Tryptophan synthase beta subunit-like PLP-dependent enzymes"/>
    <property type="match status" value="1"/>
</dbReference>
<evidence type="ECO:0000256" key="7">
    <source>
        <dbReference type="ARBA" id="ARBA00049406"/>
    </source>
</evidence>
<evidence type="ECO:0000256" key="14">
    <source>
        <dbReference type="ARBA" id="ARBA00076108"/>
    </source>
</evidence>
<dbReference type="GO" id="GO:0005524">
    <property type="term" value="F:ATP binding"/>
    <property type="evidence" value="ECO:0007669"/>
    <property type="project" value="TreeGrafter"/>
</dbReference>
<dbReference type="AlphaFoldDB" id="G0NK66"/>